<sequence length="220" mass="24553">PSAGPRAVQDQSVSPTVSLVVWEEIPLANQHGHLTHYTIYLNLSTSRNPKEYGPIDTGGRSYTLEGLEPGSFYQLWMTGSTSAGEGPPTPVHGFHTPGARWQVYLAALLSVGFLLLLAVVVVFLKRGWFLSFFRKVLPLWCWQRVPDPGHSLVIAKMDPQDEALAKDTPHLPTSTKQPEEMEILKITEPAPQETISPARVPFSDYEKHFLPTQEDLQRLT</sequence>
<keyword evidence="12" id="KW-1185">Reference proteome</keyword>
<keyword evidence="5" id="KW-0677">Repeat</keyword>
<keyword evidence="9" id="KW-0325">Glycoprotein</keyword>
<evidence type="ECO:0000259" key="11">
    <source>
        <dbReference type="PROSITE" id="PS50853"/>
    </source>
</evidence>
<evidence type="ECO:0000256" key="7">
    <source>
        <dbReference type="ARBA" id="ARBA00023136"/>
    </source>
</evidence>
<keyword evidence="8" id="KW-0675">Receptor</keyword>
<dbReference type="CDD" id="cd00063">
    <property type="entry name" value="FN3"/>
    <property type="match status" value="1"/>
</dbReference>
<dbReference type="Proteomes" id="UP000694871">
    <property type="component" value="Unplaced"/>
</dbReference>
<dbReference type="InterPro" id="IPR036116">
    <property type="entry name" value="FN3_sf"/>
</dbReference>
<evidence type="ECO:0000256" key="4">
    <source>
        <dbReference type="ARBA" id="ARBA00022729"/>
    </source>
</evidence>
<dbReference type="InterPro" id="IPR052672">
    <property type="entry name" value="Type1_Cytokine_Rcpt_Type2"/>
</dbReference>
<evidence type="ECO:0000256" key="9">
    <source>
        <dbReference type="ARBA" id="ARBA00023180"/>
    </source>
</evidence>
<feature type="transmembrane region" description="Helical" evidence="10">
    <location>
        <begin position="103"/>
        <end position="124"/>
    </location>
</feature>
<evidence type="ECO:0000256" key="6">
    <source>
        <dbReference type="ARBA" id="ARBA00022989"/>
    </source>
</evidence>
<keyword evidence="4" id="KW-0732">Signal</keyword>
<gene>
    <name evidence="13" type="primary">LOC107120220</name>
</gene>
<comment type="similarity">
    <text evidence="2">Belongs to the type I cytokine receptor family. Type 2 subfamily.</text>
</comment>
<dbReference type="PROSITE" id="PS50853">
    <property type="entry name" value="FN3"/>
    <property type="match status" value="1"/>
</dbReference>
<evidence type="ECO:0000256" key="10">
    <source>
        <dbReference type="SAM" id="Phobius"/>
    </source>
</evidence>
<dbReference type="SUPFAM" id="SSF49265">
    <property type="entry name" value="Fibronectin type III"/>
    <property type="match status" value="1"/>
</dbReference>
<accession>A0ABM1KXB0</accession>
<keyword evidence="7 10" id="KW-0472">Membrane</keyword>
<dbReference type="InterPro" id="IPR013783">
    <property type="entry name" value="Ig-like_fold"/>
</dbReference>
<dbReference type="Pfam" id="PF00041">
    <property type="entry name" value="fn3"/>
    <property type="match status" value="1"/>
</dbReference>
<dbReference type="GeneID" id="107120220"/>
<evidence type="ECO:0000256" key="1">
    <source>
        <dbReference type="ARBA" id="ARBA00004479"/>
    </source>
</evidence>
<evidence type="ECO:0000256" key="8">
    <source>
        <dbReference type="ARBA" id="ARBA00023170"/>
    </source>
</evidence>
<name>A0ABM1KXB0_GEKJA</name>
<reference evidence="13" key="1">
    <citation type="submission" date="2025-08" db="UniProtKB">
        <authorList>
            <consortium name="RefSeq"/>
        </authorList>
    </citation>
    <scope>IDENTIFICATION</scope>
</reference>
<evidence type="ECO:0000313" key="13">
    <source>
        <dbReference type="RefSeq" id="XP_015278347.1"/>
    </source>
</evidence>
<evidence type="ECO:0000256" key="3">
    <source>
        <dbReference type="ARBA" id="ARBA00022692"/>
    </source>
</evidence>
<organism evidence="12 13">
    <name type="scientific">Gekko japonicus</name>
    <name type="common">Schlegel's Japanese gecko</name>
    <dbReference type="NCBI Taxonomy" id="146911"/>
    <lineage>
        <taxon>Eukaryota</taxon>
        <taxon>Metazoa</taxon>
        <taxon>Chordata</taxon>
        <taxon>Craniata</taxon>
        <taxon>Vertebrata</taxon>
        <taxon>Euteleostomi</taxon>
        <taxon>Lepidosauria</taxon>
        <taxon>Squamata</taxon>
        <taxon>Bifurcata</taxon>
        <taxon>Gekkota</taxon>
        <taxon>Gekkonidae</taxon>
        <taxon>Gekkoninae</taxon>
        <taxon>Gekko</taxon>
    </lineage>
</organism>
<dbReference type="InterPro" id="IPR003961">
    <property type="entry name" value="FN3_dom"/>
</dbReference>
<dbReference type="Gene3D" id="2.60.40.10">
    <property type="entry name" value="Immunoglobulins"/>
    <property type="match status" value="1"/>
</dbReference>
<dbReference type="PANTHER" id="PTHR48423:SF1">
    <property type="entry name" value="INTERLEUKIN-27 RECEPTOR SUBUNIT ALPHA"/>
    <property type="match status" value="1"/>
</dbReference>
<keyword evidence="3 10" id="KW-0812">Transmembrane</keyword>
<comment type="subcellular location">
    <subcellularLocation>
        <location evidence="1">Membrane</location>
        <topology evidence="1">Single-pass type I membrane protein</topology>
    </subcellularLocation>
</comment>
<keyword evidence="6 10" id="KW-1133">Transmembrane helix</keyword>
<proteinExistence type="inferred from homology"/>
<feature type="domain" description="Fibronectin type-III" evidence="11">
    <location>
        <begin position="4"/>
        <end position="99"/>
    </location>
</feature>
<evidence type="ECO:0000256" key="5">
    <source>
        <dbReference type="ARBA" id="ARBA00022737"/>
    </source>
</evidence>
<dbReference type="RefSeq" id="XP_015278347.1">
    <property type="nucleotide sequence ID" value="XM_015422861.1"/>
</dbReference>
<protein>
    <submittedName>
        <fullName evidence="13">Interleukin-27 receptor subunit alpha-like</fullName>
    </submittedName>
</protein>
<dbReference type="PANTHER" id="PTHR48423">
    <property type="entry name" value="INTERLEUKIN-27 RECEPTOR SUBUNIT ALPHA"/>
    <property type="match status" value="1"/>
</dbReference>
<evidence type="ECO:0000313" key="12">
    <source>
        <dbReference type="Proteomes" id="UP000694871"/>
    </source>
</evidence>
<feature type="non-terminal residue" evidence="13">
    <location>
        <position position="1"/>
    </location>
</feature>
<evidence type="ECO:0000256" key="2">
    <source>
        <dbReference type="ARBA" id="ARBA00008921"/>
    </source>
</evidence>